<reference evidence="6" key="1">
    <citation type="journal article" date="2019" name="Int. J. Syst. Evol. Microbiol.">
        <title>The Global Catalogue of Microorganisms (GCM) 10K type strain sequencing project: providing services to taxonomists for standard genome sequencing and annotation.</title>
        <authorList>
            <consortium name="The Broad Institute Genomics Platform"/>
            <consortium name="The Broad Institute Genome Sequencing Center for Infectious Disease"/>
            <person name="Wu L."/>
            <person name="Ma J."/>
        </authorList>
    </citation>
    <scope>NUCLEOTIDE SEQUENCE [LARGE SCALE GENOMIC DNA]</scope>
    <source>
        <strain evidence="6">CCUG 60214</strain>
    </source>
</reference>
<comment type="caution">
    <text evidence="5">The sequence shown here is derived from an EMBL/GenBank/DDBJ whole genome shotgun (WGS) entry which is preliminary data.</text>
</comment>
<dbReference type="Pfam" id="PF01638">
    <property type="entry name" value="HxlR"/>
    <property type="match status" value="1"/>
</dbReference>
<evidence type="ECO:0000313" key="5">
    <source>
        <dbReference type="EMBL" id="MFD1146223.1"/>
    </source>
</evidence>
<sequence length="115" mass="12933">MNVKTKSYVCGLDAAVDLIAGKWKVLIIWAIADESKRFGQLRRLVPGISEKMLYQHLREMEADNLVRREEFDEVPARVEYSLTPLGHSLNAALEPLNEWGARNMASGDPAACGYR</sequence>
<evidence type="ECO:0000313" key="6">
    <source>
        <dbReference type="Proteomes" id="UP001597168"/>
    </source>
</evidence>
<dbReference type="CDD" id="cd00090">
    <property type="entry name" value="HTH_ARSR"/>
    <property type="match status" value="1"/>
</dbReference>
<feature type="domain" description="HTH hxlR-type" evidence="4">
    <location>
        <begin position="10"/>
        <end position="108"/>
    </location>
</feature>
<dbReference type="SUPFAM" id="SSF46785">
    <property type="entry name" value="Winged helix' DNA-binding domain"/>
    <property type="match status" value="1"/>
</dbReference>
<dbReference type="PANTHER" id="PTHR33204:SF29">
    <property type="entry name" value="TRANSCRIPTIONAL REGULATOR"/>
    <property type="match status" value="1"/>
</dbReference>
<accession>A0ABW3QMQ4</accession>
<dbReference type="InterPro" id="IPR036388">
    <property type="entry name" value="WH-like_DNA-bd_sf"/>
</dbReference>
<dbReference type="InterPro" id="IPR011991">
    <property type="entry name" value="ArsR-like_HTH"/>
</dbReference>
<name>A0ABW3QMQ4_9PSEU</name>
<dbReference type="InterPro" id="IPR002577">
    <property type="entry name" value="HTH_HxlR"/>
</dbReference>
<evidence type="ECO:0000256" key="3">
    <source>
        <dbReference type="ARBA" id="ARBA00023163"/>
    </source>
</evidence>
<dbReference type="Proteomes" id="UP001597168">
    <property type="component" value="Unassembled WGS sequence"/>
</dbReference>
<keyword evidence="6" id="KW-1185">Reference proteome</keyword>
<gene>
    <name evidence="5" type="ORF">ACFQ3T_03715</name>
</gene>
<dbReference type="PANTHER" id="PTHR33204">
    <property type="entry name" value="TRANSCRIPTIONAL REGULATOR, MARR FAMILY"/>
    <property type="match status" value="1"/>
</dbReference>
<dbReference type="RefSeq" id="WP_380719737.1">
    <property type="nucleotide sequence ID" value="NZ_JBHTLK010000009.1"/>
</dbReference>
<dbReference type="EMBL" id="JBHTLK010000009">
    <property type="protein sequence ID" value="MFD1146223.1"/>
    <property type="molecule type" value="Genomic_DNA"/>
</dbReference>
<evidence type="ECO:0000256" key="1">
    <source>
        <dbReference type="ARBA" id="ARBA00023015"/>
    </source>
</evidence>
<keyword evidence="1" id="KW-0805">Transcription regulation</keyword>
<proteinExistence type="predicted"/>
<keyword evidence="2" id="KW-0238">DNA-binding</keyword>
<organism evidence="5 6">
    <name type="scientific">Saccharothrix hoggarensis</name>
    <dbReference type="NCBI Taxonomy" id="913853"/>
    <lineage>
        <taxon>Bacteria</taxon>
        <taxon>Bacillati</taxon>
        <taxon>Actinomycetota</taxon>
        <taxon>Actinomycetes</taxon>
        <taxon>Pseudonocardiales</taxon>
        <taxon>Pseudonocardiaceae</taxon>
        <taxon>Saccharothrix</taxon>
    </lineage>
</organism>
<protein>
    <submittedName>
        <fullName evidence="5">Winged helix-turn-helix transcriptional regulator</fullName>
    </submittedName>
</protein>
<evidence type="ECO:0000259" key="4">
    <source>
        <dbReference type="PROSITE" id="PS51118"/>
    </source>
</evidence>
<dbReference type="InterPro" id="IPR036390">
    <property type="entry name" value="WH_DNA-bd_sf"/>
</dbReference>
<dbReference type="Gene3D" id="1.10.10.10">
    <property type="entry name" value="Winged helix-like DNA-binding domain superfamily/Winged helix DNA-binding domain"/>
    <property type="match status" value="1"/>
</dbReference>
<dbReference type="PROSITE" id="PS51118">
    <property type="entry name" value="HTH_HXLR"/>
    <property type="match status" value="1"/>
</dbReference>
<evidence type="ECO:0000256" key="2">
    <source>
        <dbReference type="ARBA" id="ARBA00023125"/>
    </source>
</evidence>
<keyword evidence="3" id="KW-0804">Transcription</keyword>